<dbReference type="PANTHER" id="PTHR43649:SF34">
    <property type="entry name" value="ABC TRANSPORTER PERIPLASMIC-BINDING PROTEIN YCJN-RELATED"/>
    <property type="match status" value="1"/>
</dbReference>
<sequence length="448" mass="48452">MHSGRGNGRLGPHAGKKIGRREFIKLGGAGLAGAALLGVAGCGGGGGGAGGDEIVFSFFPDPTGSVQGLIDRFNEENEGGIRVSWREMPADSGQHFDQLNTEFQSGETSIDVIGGDVIWPAQFAANGYIADLSDRFPESERAAFLPATIEANTYKGKVFGVPWYTDAGMLYYRQDLLEASGFSEPPRTWDELKEMSERVRQDSGTRYGYVFQGADYEGGVVNALEYIWTSGGDVLDGETVIIDSPEARRGLQIERSMLADGVAPQGVSQYKEQESATIFLSGDAVFMRNVPRMYALASDPAESNIDPGQIGIAALPVAAEGLQSYSSLGGWNFFLNANSEKADAAYEFITFMSAPEQQKTRSIEGSVLPTREELYEDGEVLEGVRVAELGREAIQNTRPRPISPYYSDMSLKMGTQFVRSLKGEVAPEEALGALQGELEEIVRQGQQQ</sequence>
<evidence type="ECO:0000313" key="5">
    <source>
        <dbReference type="Proteomes" id="UP000502706"/>
    </source>
</evidence>
<reference evidence="4 5" key="1">
    <citation type="submission" date="2019-10" db="EMBL/GenBank/DDBJ databases">
        <title>Rubrobacter sp nov SCSIO 52915 isolated from a deep-sea sediment in the South China Sea.</title>
        <authorList>
            <person name="Chen R.W."/>
        </authorList>
    </citation>
    <scope>NUCLEOTIDE SEQUENCE [LARGE SCALE GENOMIC DNA]</scope>
    <source>
        <strain evidence="4 5">SCSIO 52915</strain>
    </source>
</reference>
<keyword evidence="5" id="KW-1185">Reference proteome</keyword>
<dbReference type="AlphaFoldDB" id="A0A6G8Q359"/>
<dbReference type="RefSeq" id="WP_166398647.1">
    <property type="nucleotide sequence ID" value="NZ_CP045121.1"/>
</dbReference>
<dbReference type="Gene3D" id="3.40.190.10">
    <property type="entry name" value="Periplasmic binding protein-like II"/>
    <property type="match status" value="2"/>
</dbReference>
<dbReference type="InterPro" id="IPR050490">
    <property type="entry name" value="Bact_solute-bd_prot1"/>
</dbReference>
<dbReference type="InterPro" id="IPR006059">
    <property type="entry name" value="SBP"/>
</dbReference>
<dbReference type="EMBL" id="CP045121">
    <property type="protein sequence ID" value="QIN80934.1"/>
    <property type="molecule type" value="Genomic_DNA"/>
</dbReference>
<keyword evidence="2" id="KW-0813">Transport</keyword>
<name>A0A6G8Q359_9ACTN</name>
<gene>
    <name evidence="4" type="ORF">GBA65_20750</name>
</gene>
<keyword evidence="3" id="KW-0732">Signal</keyword>
<evidence type="ECO:0000256" key="2">
    <source>
        <dbReference type="ARBA" id="ARBA00022448"/>
    </source>
</evidence>
<dbReference type="InterPro" id="IPR006311">
    <property type="entry name" value="TAT_signal"/>
</dbReference>
<accession>A0A6G8Q359</accession>
<evidence type="ECO:0000256" key="1">
    <source>
        <dbReference type="ARBA" id="ARBA00008520"/>
    </source>
</evidence>
<dbReference type="PROSITE" id="PS51318">
    <property type="entry name" value="TAT"/>
    <property type="match status" value="1"/>
</dbReference>
<dbReference type="CDD" id="cd14750">
    <property type="entry name" value="PBP2_TMBP"/>
    <property type="match status" value="1"/>
</dbReference>
<evidence type="ECO:0000256" key="3">
    <source>
        <dbReference type="ARBA" id="ARBA00022729"/>
    </source>
</evidence>
<organism evidence="4 5">
    <name type="scientific">Rubrobacter marinus</name>
    <dbReference type="NCBI Taxonomy" id="2653852"/>
    <lineage>
        <taxon>Bacteria</taxon>
        <taxon>Bacillati</taxon>
        <taxon>Actinomycetota</taxon>
        <taxon>Rubrobacteria</taxon>
        <taxon>Rubrobacterales</taxon>
        <taxon>Rubrobacteraceae</taxon>
        <taxon>Rubrobacter</taxon>
    </lineage>
</organism>
<dbReference type="SUPFAM" id="SSF53850">
    <property type="entry name" value="Periplasmic binding protein-like II"/>
    <property type="match status" value="1"/>
</dbReference>
<comment type="similarity">
    <text evidence="1">Belongs to the bacterial solute-binding protein 1 family.</text>
</comment>
<dbReference type="Proteomes" id="UP000502706">
    <property type="component" value="Chromosome"/>
</dbReference>
<dbReference type="Pfam" id="PF01547">
    <property type="entry name" value="SBP_bac_1"/>
    <property type="match status" value="1"/>
</dbReference>
<dbReference type="KEGG" id="rmar:GBA65_20750"/>
<protein>
    <submittedName>
        <fullName evidence="4">Extracellular solute-binding protein</fullName>
    </submittedName>
</protein>
<dbReference type="PANTHER" id="PTHR43649">
    <property type="entry name" value="ARABINOSE-BINDING PROTEIN-RELATED"/>
    <property type="match status" value="1"/>
</dbReference>
<proteinExistence type="inferred from homology"/>
<evidence type="ECO:0000313" key="4">
    <source>
        <dbReference type="EMBL" id="QIN80934.1"/>
    </source>
</evidence>